<keyword evidence="2" id="KW-0689">Ribosomal protein</keyword>
<keyword evidence="3" id="KW-0687">Ribonucleoprotein</keyword>
<dbReference type="GeneID" id="105037181"/>
<dbReference type="GO" id="GO:0003735">
    <property type="term" value="F:structural constituent of ribosome"/>
    <property type="evidence" value="ECO:0007669"/>
    <property type="project" value="TreeGrafter"/>
</dbReference>
<dbReference type="InParanoid" id="A0A6I9QMX8"/>
<dbReference type="KEGG" id="egu:105037181"/>
<keyword evidence="4" id="KW-1185">Reference proteome</keyword>
<evidence type="ECO:0000313" key="4">
    <source>
        <dbReference type="Proteomes" id="UP000504607"/>
    </source>
</evidence>
<reference evidence="5" key="1">
    <citation type="submission" date="2025-08" db="UniProtKB">
        <authorList>
            <consortium name="RefSeq"/>
        </authorList>
    </citation>
    <scope>IDENTIFICATION</scope>
</reference>
<name>A0A6I9QMX8_ELAGV</name>
<accession>A0A6I9QMX8</accession>
<evidence type="ECO:0000256" key="1">
    <source>
        <dbReference type="ARBA" id="ARBA00007320"/>
    </source>
</evidence>
<protein>
    <submittedName>
        <fullName evidence="5">60S ribosomal protein L27a-2-like</fullName>
    </submittedName>
</protein>
<evidence type="ECO:0000256" key="3">
    <source>
        <dbReference type="ARBA" id="ARBA00023274"/>
    </source>
</evidence>
<evidence type="ECO:0000313" key="5">
    <source>
        <dbReference type="RefSeq" id="XP_010911174.1"/>
    </source>
</evidence>
<dbReference type="SUPFAM" id="SSF52080">
    <property type="entry name" value="Ribosomal proteins L15p and L18e"/>
    <property type="match status" value="1"/>
</dbReference>
<dbReference type="PANTHER" id="PTHR11721">
    <property type="entry name" value="60S RIBOSOMAL PROTEIN L27A"/>
    <property type="match status" value="1"/>
</dbReference>
<gene>
    <name evidence="5" type="primary">LOC105037181</name>
</gene>
<dbReference type="Gene3D" id="3.100.10.10">
    <property type="match status" value="1"/>
</dbReference>
<dbReference type="InterPro" id="IPR036227">
    <property type="entry name" value="Ribosomal_uL15/eL18_sf"/>
</dbReference>
<dbReference type="RefSeq" id="XP_010911174.1">
    <property type="nucleotide sequence ID" value="XM_010912872.1"/>
</dbReference>
<proteinExistence type="inferred from homology"/>
<sequence>MAVATTTCIKKNWKYPGGCGNARGMHHHYVLSDNYHLRYFDKVGMCYFHRPCNKSYCSTVSTDHLWSLDPDDVKKPAIVYDSNSTCLAGVTPFSYFKILRWGALTGQFRY</sequence>
<comment type="similarity">
    <text evidence="1">Belongs to the universal ribosomal protein uL15 family.</text>
</comment>
<evidence type="ECO:0000256" key="2">
    <source>
        <dbReference type="ARBA" id="ARBA00022980"/>
    </source>
</evidence>
<dbReference type="AlphaFoldDB" id="A0A6I9QMX8"/>
<dbReference type="PANTHER" id="PTHR11721:SF3">
    <property type="entry name" value="LARGE RIBOSOMAL SUBUNIT PROTEIN UL15"/>
    <property type="match status" value="1"/>
</dbReference>
<dbReference type="Proteomes" id="UP000504607">
    <property type="component" value="Unplaced"/>
</dbReference>
<dbReference type="GO" id="GO:0022625">
    <property type="term" value="C:cytosolic large ribosomal subunit"/>
    <property type="evidence" value="ECO:0007669"/>
    <property type="project" value="TreeGrafter"/>
</dbReference>
<organism evidence="4 5">
    <name type="scientific">Elaeis guineensis var. tenera</name>
    <name type="common">Oil palm</name>
    <dbReference type="NCBI Taxonomy" id="51953"/>
    <lineage>
        <taxon>Eukaryota</taxon>
        <taxon>Viridiplantae</taxon>
        <taxon>Streptophyta</taxon>
        <taxon>Embryophyta</taxon>
        <taxon>Tracheophyta</taxon>
        <taxon>Spermatophyta</taxon>
        <taxon>Magnoliopsida</taxon>
        <taxon>Liliopsida</taxon>
        <taxon>Arecaceae</taxon>
        <taxon>Arecoideae</taxon>
        <taxon>Cocoseae</taxon>
        <taxon>Elaeidinae</taxon>
        <taxon>Elaeis</taxon>
    </lineage>
</organism>